<dbReference type="Gene3D" id="1.10.10.10">
    <property type="entry name" value="Winged helix-like DNA-binding domain superfamily/Winged helix DNA-binding domain"/>
    <property type="match status" value="1"/>
</dbReference>
<dbReference type="PATRIC" id="fig|1357400.3.peg.427"/>
<feature type="domain" description="Conserved virulence factor B-like winged helix" evidence="2">
    <location>
        <begin position="291"/>
        <end position="346"/>
    </location>
</feature>
<feature type="domain" description="Conserved virulence factor B first S1" evidence="1">
    <location>
        <begin position="57"/>
        <end position="93"/>
    </location>
</feature>
<reference evidence="3 4" key="1">
    <citation type="journal article" date="2014" name="Genome Announc.">
        <title>Draft genome sequences of six enterohepatic helicobacter species isolated from humans and one from rhesus macaques.</title>
        <authorList>
            <person name="Shen Z."/>
            <person name="Sheh A."/>
            <person name="Young S.K."/>
            <person name="Abouelliel A."/>
            <person name="Ward D.V."/>
            <person name="Earl A.M."/>
            <person name="Fox J.G."/>
        </authorList>
    </citation>
    <scope>NUCLEOTIDE SEQUENCE [LARGE SCALE GENOMIC DNA]</scope>
    <source>
        <strain evidence="3 4">MIT 99-5501</strain>
    </source>
</reference>
<dbReference type="Gene3D" id="2.40.50.140">
    <property type="entry name" value="Nucleic acid-binding proteins"/>
    <property type="match status" value="1"/>
</dbReference>
<dbReference type="Proteomes" id="UP000018731">
    <property type="component" value="Unassembled WGS sequence"/>
</dbReference>
<dbReference type="RefSeq" id="WP_023926976.1">
    <property type="nucleotide sequence ID" value="NZ_KI669454.1"/>
</dbReference>
<dbReference type="PANTHER" id="PTHR37296">
    <property type="entry name" value="CONSERVED VIRULENCE FACTOR B"/>
    <property type="match status" value="1"/>
</dbReference>
<dbReference type="EMBL" id="AZJI01000001">
    <property type="protein sequence ID" value="ETD24974.1"/>
    <property type="molecule type" value="Genomic_DNA"/>
</dbReference>
<organism evidence="3 4">
    <name type="scientific">Helicobacter macacae MIT 99-5501</name>
    <dbReference type="NCBI Taxonomy" id="1357400"/>
    <lineage>
        <taxon>Bacteria</taxon>
        <taxon>Pseudomonadati</taxon>
        <taxon>Campylobacterota</taxon>
        <taxon>Epsilonproteobacteria</taxon>
        <taxon>Campylobacterales</taxon>
        <taxon>Helicobacteraceae</taxon>
        <taxon>Helicobacter</taxon>
    </lineage>
</organism>
<dbReference type="OrthoDB" id="9801597at2"/>
<dbReference type="InterPro" id="IPR036388">
    <property type="entry name" value="WH-like_DNA-bd_sf"/>
</dbReference>
<dbReference type="HOGENOM" id="CLU_064885_1_0_7"/>
<evidence type="ECO:0000313" key="3">
    <source>
        <dbReference type="EMBL" id="ETD24974.1"/>
    </source>
</evidence>
<dbReference type="Pfam" id="PF17783">
    <property type="entry name" value="WHD_CvfB"/>
    <property type="match status" value="1"/>
</dbReference>
<proteinExistence type="predicted"/>
<dbReference type="STRING" id="1357400.HMPREF2086_00309"/>
<dbReference type="PANTHER" id="PTHR37296:SF1">
    <property type="entry name" value="CONSERVED VIRULENCE FACTOR B"/>
    <property type="match status" value="1"/>
</dbReference>
<evidence type="ECO:0000313" key="4">
    <source>
        <dbReference type="Proteomes" id="UP000018731"/>
    </source>
</evidence>
<evidence type="ECO:0000259" key="1">
    <source>
        <dbReference type="Pfam" id="PF13509"/>
    </source>
</evidence>
<protein>
    <submittedName>
        <fullName evidence="3">Uncharacterized protein</fullName>
    </submittedName>
</protein>
<accession>V8CCA7</accession>
<gene>
    <name evidence="3" type="ORF">HMPREF2086_00309</name>
</gene>
<sequence length="366" mass="40413">MQLGKIQTLTITRFSPNGAYLGKSATNTKSTNTQKSKIYKQKSTQIPSQTLAQIPINEVLLPNKFCPSGAKVGDEVQVFIYTDSQDRFIATTQSPLATLGQIAFLRVVSVGQNGVFLDLGLDKDIFMPSKNPKSYALDSLVAVKICADKSHRLIAKKGIKDTLKPYKAKHRGTKVEILPFEISPLGVGCVVEGKYYGLLYTSQSSPKAKSTHRDFASKDSTRKDFYYTDFPTKSSQNPLNIDSSELLKKLGLSLGAKSSAFIQNVRPDGKLDLTLQSKANTKDEAQKVLEILHSLQKANEVLEFHYDSPPQILDKTFGISKKAFKRVLSHLIATSCIELKEGKIALLDSVQSPHKSTKNPRFSQKP</sequence>
<dbReference type="InterPro" id="IPR012340">
    <property type="entry name" value="NA-bd_OB-fold"/>
</dbReference>
<dbReference type="InterPro" id="IPR039566">
    <property type="entry name" value="CvfB_S1_st"/>
</dbReference>
<dbReference type="InterPro" id="IPR014464">
    <property type="entry name" value="CvfB_fam"/>
</dbReference>
<dbReference type="eggNOG" id="COG2996">
    <property type="taxonomic scope" value="Bacteria"/>
</dbReference>
<keyword evidence="4" id="KW-1185">Reference proteome</keyword>
<dbReference type="AlphaFoldDB" id="V8CCA7"/>
<evidence type="ECO:0000259" key="2">
    <source>
        <dbReference type="Pfam" id="PF17783"/>
    </source>
</evidence>
<comment type="caution">
    <text evidence="3">The sequence shown here is derived from an EMBL/GenBank/DDBJ whole genome shotgun (WGS) entry which is preliminary data.</text>
</comment>
<dbReference type="Pfam" id="PF13509">
    <property type="entry name" value="S1_2"/>
    <property type="match status" value="1"/>
</dbReference>
<name>V8CCA7_9HELI</name>
<dbReference type="InterPro" id="IPR040764">
    <property type="entry name" value="CvfB_WH"/>
</dbReference>